<gene>
    <name evidence="1" type="ORF">ACFPEN_04675</name>
</gene>
<reference evidence="2" key="1">
    <citation type="journal article" date="2019" name="Int. J. Syst. Evol. Microbiol.">
        <title>The Global Catalogue of Microorganisms (GCM) 10K type strain sequencing project: providing services to taxonomists for standard genome sequencing and annotation.</title>
        <authorList>
            <consortium name="The Broad Institute Genomics Platform"/>
            <consortium name="The Broad Institute Genome Sequencing Center for Infectious Disease"/>
            <person name="Wu L."/>
            <person name="Ma J."/>
        </authorList>
    </citation>
    <scope>NUCLEOTIDE SEQUENCE [LARGE SCALE GENOMIC DNA]</scope>
    <source>
        <strain evidence="2">CECT 8064</strain>
    </source>
</reference>
<dbReference type="Proteomes" id="UP001595990">
    <property type="component" value="Unassembled WGS sequence"/>
</dbReference>
<proteinExistence type="predicted"/>
<evidence type="ECO:0008006" key="3">
    <source>
        <dbReference type="Google" id="ProtNLM"/>
    </source>
</evidence>
<sequence>MTTPTPHTVFNPSAGPVTRDAHWAAKMARLRARSLPEQTLVICDDPAVRERLDGAKAEAARCRTVDAAAGQQDSKESRRAEAEVAKAQEAFDAVAFKLTFRALPRPVLDGLIKQFPPTEEQAEAGDLWNPEAFPAALIAAAHVERAPSGQPVEGLTPAEAQELLDAWPISESNLLFQAAWQAQQLTRASTVELGKG</sequence>
<keyword evidence="2" id="KW-1185">Reference proteome</keyword>
<dbReference type="EMBL" id="JBHSFS010000002">
    <property type="protein sequence ID" value="MFC4512226.1"/>
    <property type="molecule type" value="Genomic_DNA"/>
</dbReference>
<dbReference type="RefSeq" id="WP_417922305.1">
    <property type="nucleotide sequence ID" value="NZ_JBHSFS010000002.1"/>
</dbReference>
<protein>
    <recommendedName>
        <fullName evidence="3">Tail assembly chaperone</fullName>
    </recommendedName>
</protein>
<accession>A0ABV9BDE8</accession>
<organism evidence="1 2">
    <name type="scientific">Streptomyces ehimensis</name>
    <dbReference type="NCBI Taxonomy" id="68195"/>
    <lineage>
        <taxon>Bacteria</taxon>
        <taxon>Bacillati</taxon>
        <taxon>Actinomycetota</taxon>
        <taxon>Actinomycetes</taxon>
        <taxon>Kitasatosporales</taxon>
        <taxon>Streptomycetaceae</taxon>
        <taxon>Streptomyces</taxon>
    </lineage>
</organism>
<evidence type="ECO:0000313" key="1">
    <source>
        <dbReference type="EMBL" id="MFC4512226.1"/>
    </source>
</evidence>
<evidence type="ECO:0000313" key="2">
    <source>
        <dbReference type="Proteomes" id="UP001595990"/>
    </source>
</evidence>
<name>A0ABV9BDE8_9ACTN</name>
<comment type="caution">
    <text evidence="1">The sequence shown here is derived from an EMBL/GenBank/DDBJ whole genome shotgun (WGS) entry which is preliminary data.</text>
</comment>